<reference evidence="3" key="2">
    <citation type="submission" date="2015-01" db="EMBL/GenBank/DDBJ databases">
        <title>Evolutionary Origins and Diversification of the Mycorrhizal Mutualists.</title>
        <authorList>
            <consortium name="DOE Joint Genome Institute"/>
            <consortium name="Mycorrhizal Genomics Consortium"/>
            <person name="Kohler A."/>
            <person name="Kuo A."/>
            <person name="Nagy L.G."/>
            <person name="Floudas D."/>
            <person name="Copeland A."/>
            <person name="Barry K.W."/>
            <person name="Cichocki N."/>
            <person name="Veneault-Fourrey C."/>
            <person name="LaButti K."/>
            <person name="Lindquist E.A."/>
            <person name="Lipzen A."/>
            <person name="Lundell T."/>
            <person name="Morin E."/>
            <person name="Murat C."/>
            <person name="Riley R."/>
            <person name="Ohm R."/>
            <person name="Sun H."/>
            <person name="Tunlid A."/>
            <person name="Henrissat B."/>
            <person name="Grigoriev I.V."/>
            <person name="Hibbett D.S."/>
            <person name="Martin F."/>
        </authorList>
    </citation>
    <scope>NUCLEOTIDE SEQUENCE [LARGE SCALE GENOMIC DNA]</scope>
    <source>
        <strain evidence="3">LaAM-08-1</strain>
    </source>
</reference>
<dbReference type="PANTHER" id="PTHR37015">
    <property type="entry name" value="REVERSE TRANSCRIPTASE DOMAIN-CONTAINING PROTEIN"/>
    <property type="match status" value="1"/>
</dbReference>
<dbReference type="Proteomes" id="UP000054477">
    <property type="component" value="Unassembled WGS sequence"/>
</dbReference>
<dbReference type="OrthoDB" id="74545at2759"/>
<dbReference type="EMBL" id="KN838647">
    <property type="protein sequence ID" value="KIJ99442.1"/>
    <property type="molecule type" value="Genomic_DNA"/>
</dbReference>
<feature type="region of interest" description="Disordered" evidence="1">
    <location>
        <begin position="721"/>
        <end position="756"/>
    </location>
</feature>
<protein>
    <recommendedName>
        <fullName evidence="4">Reverse transcriptase domain-containing protein</fullName>
    </recommendedName>
</protein>
<proteinExistence type="predicted"/>
<dbReference type="STRING" id="1095629.A0A0C9XU56"/>
<sequence length="910" mass="103265">MAEQKSDSSFSQTLQFITSIKLQELEKQRQAYKAHAKVLEEADAAGDDLVKKVEILAKAIKSWAGSGALPRGNAKIVGGKLSLGNLQFWILQAKKDPSFSRDILKEWADTLETHIRHTLLRFDCAKLFGSLFNEWLASGDSSTVPYQAGSETDDGGSEFVEVGRKEMHDQKEKLVSIIFDEHPVDTQALKTYLEGLFSSEDATIALEKLRKETRDIGSHLQRQPISTQTVVDAINGILASGLMDEEKRTTLKSFLENPVVLDEIATVLSMRLASFDTWSWGSEGIPVEMRRHLNGKYRAFTDPDIVDGLFTQIVGIHWQVQLKAAFRKVFDSKTWKHTFDPPTHKVKERWTQQLRGDDGSKSIDAQRNRTRRFHFFLSQLSDSAHNPSTYDDLVDAPEPSDNEATSPAMIKQKLLHIMTTECYLNQTLHGSHTVIRSDLEWFGPSLPHDSILTVLEFIGLSKQWVGFYKAFLRAPLRFAGDPEVRIRKRGTPISHALSVVCGEAILFMMDFAVNQKADGLYLYRMHDDLWLWDADAKKCAAGWKEMNTYANIVGLKFNEPKTGSAVVGEGEKCEGLPAGGIRWGFLKFDEGEARFVIDQKDVDQHIVELRRQLAATKSVFGWINAYNKYMAFFLRNFGGRPANCFGVSHLTDIIDTLARIQRELFSDTQNGAIGYLQNVIDKRFGIRDMPEGYFYFPIASGGLELRNVMLEVLASAKDNKPRAVFDDEEDEDDDDASDEGTEDWESSDDDDIDSDDWSEDMTAEEAFVKKIDNDEKAYRGFKEVWDHDKDAKRSESQRAEVSDEFMLFEEFTSLRESWLRGWGARYEEMLVVPQPVEMALAPTVQAAIDSGKGWAKTTSWQNMNWYDKWIISMYGENLVRKYGGLEVVDPTLIPIGMVQLFRTSRMKLDE</sequence>
<reference evidence="2 3" key="1">
    <citation type="submission" date="2014-04" db="EMBL/GenBank/DDBJ databases">
        <authorList>
            <consortium name="DOE Joint Genome Institute"/>
            <person name="Kuo A."/>
            <person name="Kohler A."/>
            <person name="Nagy L.G."/>
            <person name="Floudas D."/>
            <person name="Copeland A."/>
            <person name="Barry K.W."/>
            <person name="Cichocki N."/>
            <person name="Veneault-Fourrey C."/>
            <person name="LaButti K."/>
            <person name="Lindquist E.A."/>
            <person name="Lipzen A."/>
            <person name="Lundell T."/>
            <person name="Morin E."/>
            <person name="Murat C."/>
            <person name="Sun H."/>
            <person name="Tunlid A."/>
            <person name="Henrissat B."/>
            <person name="Grigoriev I.V."/>
            <person name="Hibbett D.S."/>
            <person name="Martin F."/>
            <person name="Nordberg H.P."/>
            <person name="Cantor M.N."/>
            <person name="Hua S.X."/>
        </authorList>
    </citation>
    <scope>NUCLEOTIDE SEQUENCE [LARGE SCALE GENOMIC DNA]</scope>
    <source>
        <strain evidence="2 3">LaAM-08-1</strain>
    </source>
</reference>
<evidence type="ECO:0008006" key="4">
    <source>
        <dbReference type="Google" id="ProtNLM"/>
    </source>
</evidence>
<keyword evidence="3" id="KW-1185">Reference proteome</keyword>
<name>A0A0C9XU56_9AGAR</name>
<accession>A0A0C9XU56</accession>
<evidence type="ECO:0000256" key="1">
    <source>
        <dbReference type="SAM" id="MobiDB-lite"/>
    </source>
</evidence>
<dbReference type="AlphaFoldDB" id="A0A0C9XU56"/>
<dbReference type="HOGENOM" id="CLU_008952_0_0_1"/>
<organism evidence="2 3">
    <name type="scientific">Laccaria amethystina LaAM-08-1</name>
    <dbReference type="NCBI Taxonomy" id="1095629"/>
    <lineage>
        <taxon>Eukaryota</taxon>
        <taxon>Fungi</taxon>
        <taxon>Dikarya</taxon>
        <taxon>Basidiomycota</taxon>
        <taxon>Agaricomycotina</taxon>
        <taxon>Agaricomycetes</taxon>
        <taxon>Agaricomycetidae</taxon>
        <taxon>Agaricales</taxon>
        <taxon>Agaricineae</taxon>
        <taxon>Hydnangiaceae</taxon>
        <taxon>Laccaria</taxon>
    </lineage>
</organism>
<gene>
    <name evidence="2" type="ORF">K443DRAFT_102252</name>
</gene>
<feature type="compositionally biased region" description="Acidic residues" evidence="1">
    <location>
        <begin position="726"/>
        <end position="756"/>
    </location>
</feature>
<dbReference type="PANTHER" id="PTHR37015:SF2">
    <property type="entry name" value="REVERSE TRANSCRIPTASE DOMAIN-CONTAINING PROTEIN"/>
    <property type="match status" value="1"/>
</dbReference>
<evidence type="ECO:0000313" key="2">
    <source>
        <dbReference type="EMBL" id="KIJ99442.1"/>
    </source>
</evidence>
<evidence type="ECO:0000313" key="3">
    <source>
        <dbReference type="Proteomes" id="UP000054477"/>
    </source>
</evidence>